<dbReference type="PROSITE" id="PS00061">
    <property type="entry name" value="ADH_SHORT"/>
    <property type="match status" value="1"/>
</dbReference>
<dbReference type="CDD" id="cd05233">
    <property type="entry name" value="SDR_c"/>
    <property type="match status" value="1"/>
</dbReference>
<dbReference type="AlphaFoldDB" id="A0A930FQL3"/>
<dbReference type="SUPFAM" id="SSF51735">
    <property type="entry name" value="NAD(P)-binding Rossmann-fold domains"/>
    <property type="match status" value="1"/>
</dbReference>
<evidence type="ECO:0000256" key="2">
    <source>
        <dbReference type="ARBA" id="ARBA00023002"/>
    </source>
</evidence>
<proteinExistence type="inferred from homology"/>
<reference evidence="4" key="1">
    <citation type="submission" date="2020-04" db="EMBL/GenBank/DDBJ databases">
        <title>Deep metagenomics examines the oral microbiome during advanced dental caries in children, revealing novel taxa and co-occurrences with host molecules.</title>
        <authorList>
            <person name="Baker J.L."/>
            <person name="Morton J.T."/>
            <person name="Dinis M."/>
            <person name="Alvarez R."/>
            <person name="Tran N.C."/>
            <person name="Knight R."/>
            <person name="Edlund A."/>
        </authorList>
    </citation>
    <scope>NUCLEOTIDE SEQUENCE</scope>
    <source>
        <strain evidence="4">JCVI_32_bin.14</strain>
    </source>
</reference>
<dbReference type="InterPro" id="IPR057326">
    <property type="entry name" value="KR_dom"/>
</dbReference>
<gene>
    <name evidence="4" type="ORF">HXL70_00985</name>
</gene>
<dbReference type="Proteomes" id="UP000757890">
    <property type="component" value="Unassembled WGS sequence"/>
</dbReference>
<dbReference type="FunFam" id="3.40.50.720:FF:000084">
    <property type="entry name" value="Short-chain dehydrogenase reductase"/>
    <property type="match status" value="1"/>
</dbReference>
<accession>A0A930FQL3</accession>
<dbReference type="GO" id="GO:0048038">
    <property type="term" value="F:quinone binding"/>
    <property type="evidence" value="ECO:0007669"/>
    <property type="project" value="TreeGrafter"/>
</dbReference>
<dbReference type="PANTHER" id="PTHR42760:SF133">
    <property type="entry name" value="3-OXOACYL-[ACYL-CARRIER-PROTEIN] REDUCTASE"/>
    <property type="match status" value="1"/>
</dbReference>
<dbReference type="PRINTS" id="PR00080">
    <property type="entry name" value="SDRFAMILY"/>
</dbReference>
<dbReference type="GO" id="GO:0006633">
    <property type="term" value="P:fatty acid biosynthetic process"/>
    <property type="evidence" value="ECO:0007669"/>
    <property type="project" value="TreeGrafter"/>
</dbReference>
<organism evidence="4 5">
    <name type="scientific">Dialister invisus</name>
    <dbReference type="NCBI Taxonomy" id="218538"/>
    <lineage>
        <taxon>Bacteria</taxon>
        <taxon>Bacillati</taxon>
        <taxon>Bacillota</taxon>
        <taxon>Negativicutes</taxon>
        <taxon>Veillonellales</taxon>
        <taxon>Veillonellaceae</taxon>
        <taxon>Dialister</taxon>
    </lineage>
</organism>
<protein>
    <submittedName>
        <fullName evidence="4">SDR family oxidoreductase</fullName>
    </submittedName>
</protein>
<dbReference type="Gene3D" id="3.40.50.720">
    <property type="entry name" value="NAD(P)-binding Rossmann-like Domain"/>
    <property type="match status" value="1"/>
</dbReference>
<dbReference type="InterPro" id="IPR036291">
    <property type="entry name" value="NAD(P)-bd_dom_sf"/>
</dbReference>
<dbReference type="PANTHER" id="PTHR42760">
    <property type="entry name" value="SHORT-CHAIN DEHYDROGENASES/REDUCTASES FAMILY MEMBER"/>
    <property type="match status" value="1"/>
</dbReference>
<dbReference type="PRINTS" id="PR00081">
    <property type="entry name" value="GDHRDH"/>
</dbReference>
<name>A0A930FQL3_9FIRM</name>
<dbReference type="EMBL" id="JABZMK010000001">
    <property type="protein sequence ID" value="MBF1128613.1"/>
    <property type="molecule type" value="Genomic_DNA"/>
</dbReference>
<dbReference type="GO" id="GO:0016616">
    <property type="term" value="F:oxidoreductase activity, acting on the CH-OH group of donors, NAD or NADP as acceptor"/>
    <property type="evidence" value="ECO:0007669"/>
    <property type="project" value="UniProtKB-ARBA"/>
</dbReference>
<dbReference type="GO" id="GO:0008206">
    <property type="term" value="P:bile acid metabolic process"/>
    <property type="evidence" value="ECO:0007669"/>
    <property type="project" value="UniProtKB-ARBA"/>
</dbReference>
<dbReference type="Pfam" id="PF13561">
    <property type="entry name" value="adh_short_C2"/>
    <property type="match status" value="1"/>
</dbReference>
<dbReference type="RefSeq" id="WP_274950702.1">
    <property type="nucleotide sequence ID" value="NZ_CBCTOL010000001.1"/>
</dbReference>
<evidence type="ECO:0000256" key="1">
    <source>
        <dbReference type="ARBA" id="ARBA00006484"/>
    </source>
</evidence>
<dbReference type="InterPro" id="IPR020904">
    <property type="entry name" value="Sc_DH/Rdtase_CS"/>
</dbReference>
<comment type="similarity">
    <text evidence="1">Belongs to the short-chain dehydrogenases/reductases (SDR) family.</text>
</comment>
<keyword evidence="2" id="KW-0560">Oxidoreductase</keyword>
<feature type="domain" description="Ketoreductase" evidence="3">
    <location>
        <begin position="5"/>
        <end position="181"/>
    </location>
</feature>
<evidence type="ECO:0000259" key="3">
    <source>
        <dbReference type="SMART" id="SM00822"/>
    </source>
</evidence>
<dbReference type="InterPro" id="IPR002347">
    <property type="entry name" value="SDR_fam"/>
</dbReference>
<sequence>MEKNKVVIISGGTSGIGLATAKILASEGWKTILLGRDMSKGRGAQEEAQGSIFIPCDVTNTRIVKNAIEKAASFGEIRGVVSCAGIYTEGLLDNVTDEEMQKFFEVNVFGTIKLLRAAVPFLRMHGGSIVTVASDAAIQGNVQCSLYSATKGAVTAFTRSLALELAVDNVRANVVCPGDVATPLLEKQLQTYGGSINEMKNWYPLMRIADAEEIGQVIAFLISEKSSYMTGAVIPVDGGLTDW</sequence>
<evidence type="ECO:0000313" key="5">
    <source>
        <dbReference type="Proteomes" id="UP000757890"/>
    </source>
</evidence>
<comment type="caution">
    <text evidence="4">The sequence shown here is derived from an EMBL/GenBank/DDBJ whole genome shotgun (WGS) entry which is preliminary data.</text>
</comment>
<dbReference type="SMART" id="SM00822">
    <property type="entry name" value="PKS_KR"/>
    <property type="match status" value="1"/>
</dbReference>
<evidence type="ECO:0000313" key="4">
    <source>
        <dbReference type="EMBL" id="MBF1128613.1"/>
    </source>
</evidence>